<proteinExistence type="predicted"/>
<evidence type="ECO:0000313" key="2">
    <source>
        <dbReference type="Proteomes" id="UP000242474"/>
    </source>
</evidence>
<reference evidence="1 2" key="1">
    <citation type="journal article" date="2015" name="Genome Biol. Evol.">
        <title>Phylogenomic analyses indicate that early fungi evolved digesting cell walls of algal ancestors of land plants.</title>
        <authorList>
            <person name="Chang Y."/>
            <person name="Wang S."/>
            <person name="Sekimoto S."/>
            <person name="Aerts A.L."/>
            <person name="Choi C."/>
            <person name="Clum A."/>
            <person name="LaButti K.M."/>
            <person name="Lindquist E.A."/>
            <person name="Yee Ngan C."/>
            <person name="Ohm R.A."/>
            <person name="Salamov A.A."/>
            <person name="Grigoriev I.V."/>
            <person name="Spatafora J.W."/>
            <person name="Berbee M.L."/>
        </authorList>
    </citation>
    <scope>NUCLEOTIDE SEQUENCE [LARGE SCALE GENOMIC DNA]</scope>
    <source>
        <strain evidence="1 2">NRRL 1564</strain>
    </source>
</reference>
<protein>
    <submittedName>
        <fullName evidence="1">Uncharacterized protein</fullName>
    </submittedName>
</protein>
<dbReference type="EMBL" id="KZ303489">
    <property type="protein sequence ID" value="PIA18778.1"/>
    <property type="molecule type" value="Genomic_DNA"/>
</dbReference>
<evidence type="ECO:0000313" key="1">
    <source>
        <dbReference type="EMBL" id="PIA18778.1"/>
    </source>
</evidence>
<dbReference type="Proteomes" id="UP000242474">
    <property type="component" value="Unassembled WGS sequence"/>
</dbReference>
<name>A0A2G5BID7_COERN</name>
<dbReference type="OrthoDB" id="2283439at2759"/>
<keyword evidence="2" id="KW-1185">Reference proteome</keyword>
<accession>A0A2G5BID7</accession>
<gene>
    <name evidence="1" type="ORF">COEREDRAFT_6478</name>
</gene>
<organism evidence="1 2">
    <name type="scientific">Coemansia reversa (strain ATCC 12441 / NRRL 1564)</name>
    <dbReference type="NCBI Taxonomy" id="763665"/>
    <lineage>
        <taxon>Eukaryota</taxon>
        <taxon>Fungi</taxon>
        <taxon>Fungi incertae sedis</taxon>
        <taxon>Zoopagomycota</taxon>
        <taxon>Kickxellomycotina</taxon>
        <taxon>Kickxellomycetes</taxon>
        <taxon>Kickxellales</taxon>
        <taxon>Kickxellaceae</taxon>
        <taxon>Coemansia</taxon>
    </lineage>
</organism>
<sequence>MSTPADYCVYRYSRKNKQKELRTGHYKVICKCAKDKYRDEFVKAAETALSATSCVLMNIKDFIEYPKMRAQVALVLRDFYKNYMTDPTVQLQKRGSCNVIDSV</sequence>
<dbReference type="AlphaFoldDB" id="A0A2G5BID7"/>